<dbReference type="KEGG" id="sbae:DSM104329_00329"/>
<dbReference type="RefSeq" id="WP_259313650.1">
    <property type="nucleotide sequence ID" value="NZ_CP087164.1"/>
</dbReference>
<dbReference type="InterPro" id="IPR029058">
    <property type="entry name" value="AB_hydrolase_fold"/>
</dbReference>
<dbReference type="GO" id="GO:0003824">
    <property type="term" value="F:catalytic activity"/>
    <property type="evidence" value="ECO:0007669"/>
    <property type="project" value="UniProtKB-ARBA"/>
</dbReference>
<dbReference type="GO" id="GO:0016020">
    <property type="term" value="C:membrane"/>
    <property type="evidence" value="ECO:0007669"/>
    <property type="project" value="TreeGrafter"/>
</dbReference>
<proteinExistence type="predicted"/>
<dbReference type="SUPFAM" id="SSF53474">
    <property type="entry name" value="alpha/beta-Hydrolases"/>
    <property type="match status" value="1"/>
</dbReference>
<name>A0A9E6XST3_9ACTN</name>
<feature type="domain" description="AB hydrolase-1" evidence="1">
    <location>
        <begin position="35"/>
        <end position="256"/>
    </location>
</feature>
<evidence type="ECO:0000313" key="2">
    <source>
        <dbReference type="EMBL" id="UGS33962.1"/>
    </source>
</evidence>
<dbReference type="InterPro" id="IPR000073">
    <property type="entry name" value="AB_hydrolase_1"/>
</dbReference>
<evidence type="ECO:0000259" key="1">
    <source>
        <dbReference type="Pfam" id="PF12697"/>
    </source>
</evidence>
<dbReference type="Pfam" id="PF12697">
    <property type="entry name" value="Abhydrolase_6"/>
    <property type="match status" value="1"/>
</dbReference>
<dbReference type="PANTHER" id="PTHR43798">
    <property type="entry name" value="MONOACYLGLYCEROL LIPASE"/>
    <property type="match status" value="1"/>
</dbReference>
<keyword evidence="3" id="KW-1185">Reference proteome</keyword>
<protein>
    <recommendedName>
        <fullName evidence="1">AB hydrolase-1 domain-containing protein</fullName>
    </recommendedName>
</protein>
<sequence>MGRVSELSEHTEQLDGQPVFWRSAPVADGGPLPLYVHGVPANGDVWAPFLERTGGIAVDLPGFGRSGKRGDLDYSIAGYARFLRSFLELVEADDVRLVMEDWGACALGWAQEEPERVRRLVLIDAVPLMAGYRWHRVARAWRMPFVGEMAMGLSIKPVLRRSIPPALLDTVATHFDQGTQRAILRLYRWADPERLAEAGARLGDVRAPALVVWGENDPYIPVRFAHGYAAVLGGEVELDIRPGAGHWPWTTDPGVVDRVAGFLAQE</sequence>
<dbReference type="Gene3D" id="3.40.50.1820">
    <property type="entry name" value="alpha/beta hydrolase"/>
    <property type="match status" value="1"/>
</dbReference>
<organism evidence="2 3">
    <name type="scientific">Capillimicrobium parvum</name>
    <dbReference type="NCBI Taxonomy" id="2884022"/>
    <lineage>
        <taxon>Bacteria</taxon>
        <taxon>Bacillati</taxon>
        <taxon>Actinomycetota</taxon>
        <taxon>Thermoleophilia</taxon>
        <taxon>Solirubrobacterales</taxon>
        <taxon>Capillimicrobiaceae</taxon>
        <taxon>Capillimicrobium</taxon>
    </lineage>
</organism>
<dbReference type="EMBL" id="CP087164">
    <property type="protein sequence ID" value="UGS33962.1"/>
    <property type="molecule type" value="Genomic_DNA"/>
</dbReference>
<accession>A0A9E6XST3</accession>
<dbReference type="Proteomes" id="UP001162834">
    <property type="component" value="Chromosome"/>
</dbReference>
<dbReference type="PRINTS" id="PR00111">
    <property type="entry name" value="ABHYDROLASE"/>
</dbReference>
<evidence type="ECO:0000313" key="3">
    <source>
        <dbReference type="Proteomes" id="UP001162834"/>
    </source>
</evidence>
<dbReference type="AlphaFoldDB" id="A0A9E6XST3"/>
<reference evidence="2" key="1">
    <citation type="journal article" date="2022" name="Int. J. Syst. Evol. Microbiol.">
        <title>Pseudomonas aegrilactucae sp. nov. and Pseudomonas morbosilactucae sp. nov., pathogens causing bacterial rot of lettuce in Japan.</title>
        <authorList>
            <person name="Sawada H."/>
            <person name="Fujikawa T."/>
            <person name="Satou M."/>
        </authorList>
    </citation>
    <scope>NUCLEOTIDE SEQUENCE</scope>
    <source>
        <strain evidence="2">0166_1</strain>
    </source>
</reference>
<gene>
    <name evidence="2" type="ORF">DSM104329_00329</name>
</gene>
<dbReference type="PANTHER" id="PTHR43798:SF33">
    <property type="entry name" value="HYDROLASE, PUTATIVE (AFU_ORTHOLOGUE AFUA_2G14860)-RELATED"/>
    <property type="match status" value="1"/>
</dbReference>
<dbReference type="InterPro" id="IPR050266">
    <property type="entry name" value="AB_hydrolase_sf"/>
</dbReference>